<dbReference type="InterPro" id="IPR035906">
    <property type="entry name" value="MetI-like_sf"/>
</dbReference>
<dbReference type="KEGG" id="tagg:NF865_06855"/>
<feature type="transmembrane region" description="Helical" evidence="7">
    <location>
        <begin position="18"/>
        <end position="37"/>
    </location>
</feature>
<keyword evidence="5 7" id="KW-1133">Transmembrane helix</keyword>
<keyword evidence="10" id="KW-1185">Reference proteome</keyword>
<dbReference type="PROSITE" id="PS50928">
    <property type="entry name" value="ABC_TM1"/>
    <property type="match status" value="1"/>
</dbReference>
<comment type="subcellular location">
    <subcellularLocation>
        <location evidence="1 7">Cell membrane</location>
        <topology evidence="1 7">Multi-pass membrane protein</topology>
    </subcellularLocation>
</comment>
<keyword evidence="3" id="KW-1003">Cell membrane</keyword>
<evidence type="ECO:0000313" key="10">
    <source>
        <dbReference type="Proteomes" id="UP001055732"/>
    </source>
</evidence>
<feature type="transmembrane region" description="Helical" evidence="7">
    <location>
        <begin position="245"/>
        <end position="270"/>
    </location>
</feature>
<evidence type="ECO:0000256" key="3">
    <source>
        <dbReference type="ARBA" id="ARBA00022475"/>
    </source>
</evidence>
<dbReference type="RefSeq" id="WP_253304014.1">
    <property type="nucleotide sequence ID" value="NZ_CP099582.1"/>
</dbReference>
<dbReference type="InterPro" id="IPR050366">
    <property type="entry name" value="BP-dependent_transpt_permease"/>
</dbReference>
<dbReference type="EMBL" id="CP099582">
    <property type="protein sequence ID" value="USS40057.1"/>
    <property type="molecule type" value="Genomic_DNA"/>
</dbReference>
<comment type="similarity">
    <text evidence="7">Belongs to the binding-protein-dependent transport system permease family.</text>
</comment>
<reference evidence="9" key="2">
    <citation type="submission" date="2022-06" db="EMBL/GenBank/DDBJ databases">
        <authorList>
            <person name="Park Y.-J."/>
        </authorList>
    </citation>
    <scope>NUCLEOTIDE SEQUENCE</scope>
    <source>
        <strain evidence="9">TY</strain>
    </source>
</reference>
<dbReference type="InterPro" id="IPR000515">
    <property type="entry name" value="MetI-like"/>
</dbReference>
<feature type="transmembrane region" description="Helical" evidence="7">
    <location>
        <begin position="111"/>
        <end position="132"/>
    </location>
</feature>
<keyword evidence="2 7" id="KW-0813">Transport</keyword>
<accession>A0A9E7MWG4</accession>
<reference evidence="9" key="1">
    <citation type="journal article" date="1998" name="Int. J. Syst. Bacteriol. 48 Pt">
        <title>Thermococcus guaymasensis sp. nov. and Thermococcus aggregans sp. nov., two novel thermophilic archaea isolated from the Guaymas Basin hydrothermal vent site.</title>
        <authorList>
            <person name="Canganella F."/>
            <person name="Jones W.J."/>
            <person name="Gambacorta A."/>
            <person name="Antranikian G."/>
        </authorList>
    </citation>
    <scope>NUCLEOTIDE SEQUENCE</scope>
    <source>
        <strain evidence="9">TY</strain>
    </source>
</reference>
<dbReference type="GO" id="GO:0055085">
    <property type="term" value="P:transmembrane transport"/>
    <property type="evidence" value="ECO:0007669"/>
    <property type="project" value="InterPro"/>
</dbReference>
<dbReference type="SUPFAM" id="SSF161098">
    <property type="entry name" value="MetI-like"/>
    <property type="match status" value="1"/>
</dbReference>
<evidence type="ECO:0000259" key="8">
    <source>
        <dbReference type="PROSITE" id="PS50928"/>
    </source>
</evidence>
<evidence type="ECO:0000313" key="9">
    <source>
        <dbReference type="EMBL" id="USS40057.1"/>
    </source>
</evidence>
<feature type="domain" description="ABC transmembrane type-1" evidence="8">
    <location>
        <begin position="76"/>
        <end position="267"/>
    </location>
</feature>
<dbReference type="Pfam" id="PF00528">
    <property type="entry name" value="BPD_transp_1"/>
    <property type="match status" value="1"/>
</dbReference>
<feature type="transmembrane region" description="Helical" evidence="7">
    <location>
        <begin position="193"/>
        <end position="218"/>
    </location>
</feature>
<sequence length="281" mass="30609">MFASLEIIKAILTNKRGCIGLILLAIPFAMAIAPQYIAPYDPWEIVDTPFLPPSWEHPLGTNDIGQDVFSELVYGARISLLVGITAAVSTVTIGTLVGLVAGYYGGVIEEGLMAITDVMLLIPILPFMILLASILGQGYINIIITIAIFSWPGIARLVRSQVLSLKERDYVEAARALGASDRRIMFKHILPQLLPLLVAFTLMRVGGAMIAEASLSFLGLGDPSKKSWGAIIYWARNSGAISSGLWWWITSPGIMITITVLGFTQIGYAIEEYVNPRLKKM</sequence>
<keyword evidence="6 7" id="KW-0472">Membrane</keyword>
<dbReference type="Proteomes" id="UP001055732">
    <property type="component" value="Chromosome"/>
</dbReference>
<dbReference type="PANTHER" id="PTHR43386:SF1">
    <property type="entry name" value="D,D-DIPEPTIDE TRANSPORT SYSTEM PERMEASE PROTEIN DDPC-RELATED"/>
    <property type="match status" value="1"/>
</dbReference>
<keyword evidence="4 7" id="KW-0812">Transmembrane</keyword>
<dbReference type="GO" id="GO:0005886">
    <property type="term" value="C:plasma membrane"/>
    <property type="evidence" value="ECO:0007669"/>
    <property type="project" value="UniProtKB-SubCell"/>
</dbReference>
<dbReference type="CDD" id="cd06261">
    <property type="entry name" value="TM_PBP2"/>
    <property type="match status" value="1"/>
</dbReference>
<evidence type="ECO:0000256" key="1">
    <source>
        <dbReference type="ARBA" id="ARBA00004651"/>
    </source>
</evidence>
<feature type="transmembrane region" description="Helical" evidence="7">
    <location>
        <begin position="138"/>
        <end position="158"/>
    </location>
</feature>
<evidence type="ECO:0000256" key="4">
    <source>
        <dbReference type="ARBA" id="ARBA00022692"/>
    </source>
</evidence>
<dbReference type="Gene3D" id="1.10.3720.10">
    <property type="entry name" value="MetI-like"/>
    <property type="match status" value="1"/>
</dbReference>
<protein>
    <submittedName>
        <fullName evidence="9">ABC transporter permease</fullName>
    </submittedName>
</protein>
<organism evidence="9 10">
    <name type="scientific">Thermococcus aggregans</name>
    <dbReference type="NCBI Taxonomy" id="110163"/>
    <lineage>
        <taxon>Archaea</taxon>
        <taxon>Methanobacteriati</taxon>
        <taxon>Methanobacteriota</taxon>
        <taxon>Thermococci</taxon>
        <taxon>Thermococcales</taxon>
        <taxon>Thermococcaceae</taxon>
        <taxon>Thermococcus</taxon>
    </lineage>
</organism>
<evidence type="ECO:0000256" key="7">
    <source>
        <dbReference type="RuleBase" id="RU363032"/>
    </source>
</evidence>
<proteinExistence type="inferred from homology"/>
<dbReference type="PANTHER" id="PTHR43386">
    <property type="entry name" value="OLIGOPEPTIDE TRANSPORT SYSTEM PERMEASE PROTEIN APPC"/>
    <property type="match status" value="1"/>
</dbReference>
<evidence type="ECO:0000256" key="6">
    <source>
        <dbReference type="ARBA" id="ARBA00023136"/>
    </source>
</evidence>
<feature type="transmembrane region" description="Helical" evidence="7">
    <location>
        <begin position="78"/>
        <end position="104"/>
    </location>
</feature>
<gene>
    <name evidence="9" type="ORF">NF865_06855</name>
</gene>
<dbReference type="AlphaFoldDB" id="A0A9E7MWG4"/>
<name>A0A9E7MWG4_THEAG</name>
<evidence type="ECO:0000256" key="2">
    <source>
        <dbReference type="ARBA" id="ARBA00022448"/>
    </source>
</evidence>
<evidence type="ECO:0000256" key="5">
    <source>
        <dbReference type="ARBA" id="ARBA00022989"/>
    </source>
</evidence>